<keyword evidence="3" id="KW-1185">Reference proteome</keyword>
<proteinExistence type="predicted"/>
<comment type="caution">
    <text evidence="2">The sequence shown here is derived from an EMBL/GenBank/DDBJ whole genome shotgun (WGS) entry which is preliminary data.</text>
</comment>
<feature type="region of interest" description="Disordered" evidence="1">
    <location>
        <begin position="1"/>
        <end position="56"/>
    </location>
</feature>
<evidence type="ECO:0000313" key="2">
    <source>
        <dbReference type="EMBL" id="CAG8824037.1"/>
    </source>
</evidence>
<evidence type="ECO:0000313" key="3">
    <source>
        <dbReference type="Proteomes" id="UP000789396"/>
    </source>
</evidence>
<name>A0A9N9KEE1_9GLOM</name>
<dbReference type="EMBL" id="CAJVPZ010104741">
    <property type="protein sequence ID" value="CAG8824037.1"/>
    <property type="molecule type" value="Genomic_DNA"/>
</dbReference>
<protein>
    <submittedName>
        <fullName evidence="2">6469_t:CDS:1</fullName>
    </submittedName>
</protein>
<reference evidence="2" key="1">
    <citation type="submission" date="2021-06" db="EMBL/GenBank/DDBJ databases">
        <authorList>
            <person name="Kallberg Y."/>
            <person name="Tangrot J."/>
            <person name="Rosling A."/>
        </authorList>
    </citation>
    <scope>NUCLEOTIDE SEQUENCE</scope>
    <source>
        <strain evidence="2">IN212</strain>
    </source>
</reference>
<feature type="compositionally biased region" description="Basic residues" evidence="1">
    <location>
        <begin position="20"/>
        <end position="35"/>
    </location>
</feature>
<gene>
    <name evidence="2" type="ORF">RFULGI_LOCUS19886</name>
</gene>
<organism evidence="2 3">
    <name type="scientific">Racocetra fulgida</name>
    <dbReference type="NCBI Taxonomy" id="60492"/>
    <lineage>
        <taxon>Eukaryota</taxon>
        <taxon>Fungi</taxon>
        <taxon>Fungi incertae sedis</taxon>
        <taxon>Mucoromycota</taxon>
        <taxon>Glomeromycotina</taxon>
        <taxon>Glomeromycetes</taxon>
        <taxon>Diversisporales</taxon>
        <taxon>Gigasporaceae</taxon>
        <taxon>Racocetra</taxon>
    </lineage>
</organism>
<feature type="non-terminal residue" evidence="2">
    <location>
        <position position="56"/>
    </location>
</feature>
<dbReference type="Proteomes" id="UP000789396">
    <property type="component" value="Unassembled WGS sequence"/>
</dbReference>
<sequence>MKKMTKEALKRDKSNEKQRKRDKSNKKQRKRHRKNNEKGTEKTMKEVPKEQREVPK</sequence>
<dbReference type="AlphaFoldDB" id="A0A9N9KEE1"/>
<accession>A0A9N9KEE1</accession>
<feature type="compositionally biased region" description="Basic and acidic residues" evidence="1">
    <location>
        <begin position="1"/>
        <end position="19"/>
    </location>
</feature>
<evidence type="ECO:0000256" key="1">
    <source>
        <dbReference type="SAM" id="MobiDB-lite"/>
    </source>
</evidence>
<feature type="compositionally biased region" description="Basic and acidic residues" evidence="1">
    <location>
        <begin position="36"/>
        <end position="56"/>
    </location>
</feature>
<feature type="non-terminal residue" evidence="2">
    <location>
        <position position="1"/>
    </location>
</feature>